<dbReference type="KEGG" id="aer:AERYTH_04335"/>
<dbReference type="EMBL" id="CP011502">
    <property type="protein sequence ID" value="ALX03981.1"/>
    <property type="molecule type" value="Genomic_DNA"/>
</dbReference>
<comment type="similarity">
    <text evidence="8">Belongs to the P-Pant transferase superfamily. AcpS family.</text>
</comment>
<comment type="function">
    <text evidence="8">Transfers the 4'-phosphopantetheine moiety from coenzyme A to a Ser of acyl-carrier-protein.</text>
</comment>
<dbReference type="GO" id="GO:0000287">
    <property type="term" value="F:magnesium ion binding"/>
    <property type="evidence" value="ECO:0007669"/>
    <property type="project" value="UniProtKB-UniRule"/>
</dbReference>
<reference evidence="10 11" key="1">
    <citation type="journal article" date="1991" name="Int. J. Syst. Bacteriol.">
        <title>Description of the erythromycin-producing bacterium Arthrobacter sp. strain NRRL B-3381 as Aeromicrobium erythreum gen. nov., sp. nov.</title>
        <authorList>
            <person name="Miller E.S."/>
            <person name="Woese C.R."/>
            <person name="Brenner S."/>
        </authorList>
    </citation>
    <scope>NUCLEOTIDE SEQUENCE [LARGE SCALE GENOMIC DNA]</scope>
    <source>
        <strain evidence="10 11">AR18</strain>
    </source>
</reference>
<dbReference type="NCBIfam" id="TIGR00556">
    <property type="entry name" value="pantethn_trn"/>
    <property type="match status" value="1"/>
</dbReference>
<comment type="subcellular location">
    <subcellularLocation>
        <location evidence="8">Cytoplasm</location>
    </subcellularLocation>
</comment>
<dbReference type="InterPro" id="IPR037143">
    <property type="entry name" value="4-PPantetheinyl_Trfase_dom_sf"/>
</dbReference>
<keyword evidence="11" id="KW-1185">Reference proteome</keyword>
<dbReference type="HAMAP" id="MF_00101">
    <property type="entry name" value="AcpS"/>
    <property type="match status" value="1"/>
</dbReference>
<dbReference type="InterPro" id="IPR002582">
    <property type="entry name" value="ACPS"/>
</dbReference>
<keyword evidence="5 8" id="KW-0460">Magnesium</keyword>
<evidence type="ECO:0000313" key="11">
    <source>
        <dbReference type="Proteomes" id="UP000067689"/>
    </source>
</evidence>
<sequence length="136" mass="14430">MSGAVVLGVGVDLVHVPSFEQQLELAGSRFAGVFTPGERRDVADRAAGHGGGSGRHLAVRWAAKEALVKAWSASLFGEPPVMGDEALRQVEVVCDAWGRPRLRLLGAVATHLPDVETHLSLAHDADHALAYVLLTH</sequence>
<dbReference type="PATRIC" id="fig|2041.4.peg.906"/>
<dbReference type="GO" id="GO:0006633">
    <property type="term" value="P:fatty acid biosynthetic process"/>
    <property type="evidence" value="ECO:0007669"/>
    <property type="project" value="UniProtKB-UniRule"/>
</dbReference>
<dbReference type="GO" id="GO:0005737">
    <property type="term" value="C:cytoplasm"/>
    <property type="evidence" value="ECO:0007669"/>
    <property type="project" value="UniProtKB-SubCell"/>
</dbReference>
<keyword evidence="7 8" id="KW-0275">Fatty acid biosynthesis</keyword>
<evidence type="ECO:0000256" key="7">
    <source>
        <dbReference type="ARBA" id="ARBA00023160"/>
    </source>
</evidence>
<keyword evidence="8" id="KW-0963">Cytoplasm</keyword>
<evidence type="ECO:0000259" key="9">
    <source>
        <dbReference type="Pfam" id="PF01648"/>
    </source>
</evidence>
<evidence type="ECO:0000256" key="1">
    <source>
        <dbReference type="ARBA" id="ARBA00022516"/>
    </source>
</evidence>
<dbReference type="STRING" id="2041.AERYTH_04335"/>
<dbReference type="InterPro" id="IPR004568">
    <property type="entry name" value="Ppantetheine-prot_Trfase_dom"/>
</dbReference>
<evidence type="ECO:0000256" key="2">
    <source>
        <dbReference type="ARBA" id="ARBA00022679"/>
    </source>
</evidence>
<comment type="catalytic activity">
    <reaction evidence="8">
        <text>apo-[ACP] + CoA = holo-[ACP] + adenosine 3',5'-bisphosphate + H(+)</text>
        <dbReference type="Rhea" id="RHEA:12068"/>
        <dbReference type="Rhea" id="RHEA-COMP:9685"/>
        <dbReference type="Rhea" id="RHEA-COMP:9690"/>
        <dbReference type="ChEBI" id="CHEBI:15378"/>
        <dbReference type="ChEBI" id="CHEBI:29999"/>
        <dbReference type="ChEBI" id="CHEBI:57287"/>
        <dbReference type="ChEBI" id="CHEBI:58343"/>
        <dbReference type="ChEBI" id="CHEBI:64479"/>
        <dbReference type="EC" id="2.7.8.7"/>
    </reaction>
</comment>
<dbReference type="AlphaFoldDB" id="A0A0U4CT32"/>
<protein>
    <recommendedName>
        <fullName evidence="8">Holo-[acyl-carrier-protein] synthase</fullName>
        <shortName evidence="8">Holo-ACP synthase</shortName>
        <ecNumber evidence="8">2.7.8.7</ecNumber>
    </recommendedName>
    <alternativeName>
        <fullName evidence="8">4'-phosphopantetheinyl transferase AcpS</fullName>
    </alternativeName>
</protein>
<dbReference type="GO" id="GO:0008897">
    <property type="term" value="F:holo-[acyl-carrier-protein] synthase activity"/>
    <property type="evidence" value="ECO:0007669"/>
    <property type="project" value="UniProtKB-UniRule"/>
</dbReference>
<name>A0A0U4CT32_9ACTN</name>
<dbReference type="Proteomes" id="UP000067689">
    <property type="component" value="Chromosome"/>
</dbReference>
<dbReference type="EC" id="2.7.8.7" evidence="8"/>
<evidence type="ECO:0000256" key="6">
    <source>
        <dbReference type="ARBA" id="ARBA00023098"/>
    </source>
</evidence>
<feature type="binding site" evidence="8">
    <location>
        <position position="65"/>
    </location>
    <ligand>
        <name>Mg(2+)</name>
        <dbReference type="ChEBI" id="CHEBI:18420"/>
    </ligand>
</feature>
<evidence type="ECO:0000256" key="8">
    <source>
        <dbReference type="HAMAP-Rule" id="MF_00101"/>
    </source>
</evidence>
<gene>
    <name evidence="8" type="primary">acpS</name>
    <name evidence="10" type="ORF">AERYTH_04335</name>
</gene>
<keyword evidence="2 8" id="KW-0808">Transferase</keyword>
<dbReference type="Gene3D" id="3.90.470.20">
    <property type="entry name" value="4'-phosphopantetheinyl transferase domain"/>
    <property type="match status" value="1"/>
</dbReference>
<dbReference type="NCBIfam" id="NF000831">
    <property type="entry name" value="PRK00070.3-1"/>
    <property type="match status" value="1"/>
</dbReference>
<evidence type="ECO:0000313" key="10">
    <source>
        <dbReference type="EMBL" id="ALX03981.1"/>
    </source>
</evidence>
<evidence type="ECO:0000256" key="5">
    <source>
        <dbReference type="ARBA" id="ARBA00022842"/>
    </source>
</evidence>
<accession>A0A0U4CT32</accession>
<dbReference type="Pfam" id="PF01648">
    <property type="entry name" value="ACPS"/>
    <property type="match status" value="1"/>
</dbReference>
<keyword evidence="1 8" id="KW-0444">Lipid biosynthesis</keyword>
<keyword evidence="3 8" id="KW-0479">Metal-binding</keyword>
<keyword evidence="6 8" id="KW-0443">Lipid metabolism</keyword>
<dbReference type="InterPro" id="IPR008278">
    <property type="entry name" value="4-PPantetheinyl_Trfase_dom"/>
</dbReference>
<dbReference type="OrthoDB" id="517356at2"/>
<feature type="domain" description="4'-phosphopantetheinyl transferase" evidence="9">
    <location>
        <begin position="8"/>
        <end position="131"/>
    </location>
</feature>
<organism evidence="10 11">
    <name type="scientific">Aeromicrobium erythreum</name>
    <dbReference type="NCBI Taxonomy" id="2041"/>
    <lineage>
        <taxon>Bacteria</taxon>
        <taxon>Bacillati</taxon>
        <taxon>Actinomycetota</taxon>
        <taxon>Actinomycetes</taxon>
        <taxon>Propionibacteriales</taxon>
        <taxon>Nocardioidaceae</taxon>
        <taxon>Aeromicrobium</taxon>
    </lineage>
</organism>
<keyword evidence="4 8" id="KW-0276">Fatty acid metabolism</keyword>
<feature type="binding site" evidence="8">
    <location>
        <position position="12"/>
    </location>
    <ligand>
        <name>Mg(2+)</name>
        <dbReference type="ChEBI" id="CHEBI:18420"/>
    </ligand>
</feature>
<comment type="cofactor">
    <cofactor evidence="8">
        <name>Mg(2+)</name>
        <dbReference type="ChEBI" id="CHEBI:18420"/>
    </cofactor>
</comment>
<evidence type="ECO:0000256" key="4">
    <source>
        <dbReference type="ARBA" id="ARBA00022832"/>
    </source>
</evidence>
<proteinExistence type="inferred from homology"/>
<dbReference type="SUPFAM" id="SSF56214">
    <property type="entry name" value="4'-phosphopantetheinyl transferase"/>
    <property type="match status" value="1"/>
</dbReference>
<evidence type="ECO:0000256" key="3">
    <source>
        <dbReference type="ARBA" id="ARBA00022723"/>
    </source>
</evidence>